<dbReference type="EMBL" id="KN831996">
    <property type="protein sequence ID" value="KIO00486.1"/>
    <property type="molecule type" value="Genomic_DNA"/>
</dbReference>
<evidence type="ECO:0000313" key="3">
    <source>
        <dbReference type="Proteomes" id="UP000054217"/>
    </source>
</evidence>
<sequence length="65" mass="6857">MAPRRIKKWFKSLGSGSRRPSESDPNDLAPAATGTATAEARDLVGDVAIPVPAWIEAAPQEITSP</sequence>
<dbReference type="Proteomes" id="UP000054217">
    <property type="component" value="Unassembled WGS sequence"/>
</dbReference>
<feature type="region of interest" description="Disordered" evidence="1">
    <location>
        <begin position="9"/>
        <end position="35"/>
    </location>
</feature>
<evidence type="ECO:0000256" key="1">
    <source>
        <dbReference type="SAM" id="MobiDB-lite"/>
    </source>
</evidence>
<reference evidence="3" key="2">
    <citation type="submission" date="2015-01" db="EMBL/GenBank/DDBJ databases">
        <title>Evolutionary Origins and Diversification of the Mycorrhizal Mutualists.</title>
        <authorList>
            <consortium name="DOE Joint Genome Institute"/>
            <consortium name="Mycorrhizal Genomics Consortium"/>
            <person name="Kohler A."/>
            <person name="Kuo A."/>
            <person name="Nagy L.G."/>
            <person name="Floudas D."/>
            <person name="Copeland A."/>
            <person name="Barry K.W."/>
            <person name="Cichocki N."/>
            <person name="Veneault-Fourrey C."/>
            <person name="LaButti K."/>
            <person name="Lindquist E.A."/>
            <person name="Lipzen A."/>
            <person name="Lundell T."/>
            <person name="Morin E."/>
            <person name="Murat C."/>
            <person name="Riley R."/>
            <person name="Ohm R."/>
            <person name="Sun H."/>
            <person name="Tunlid A."/>
            <person name="Henrissat B."/>
            <person name="Grigoriev I.V."/>
            <person name="Hibbett D.S."/>
            <person name="Martin F."/>
        </authorList>
    </citation>
    <scope>NUCLEOTIDE SEQUENCE [LARGE SCALE GENOMIC DNA]</scope>
    <source>
        <strain evidence="3">Marx 270</strain>
    </source>
</reference>
<accession>A0A0C3NYX6</accession>
<proteinExistence type="predicted"/>
<gene>
    <name evidence="2" type="ORF">M404DRAFT_764774</name>
</gene>
<protein>
    <submittedName>
        <fullName evidence="2">Uncharacterized protein</fullName>
    </submittedName>
</protein>
<evidence type="ECO:0000313" key="2">
    <source>
        <dbReference type="EMBL" id="KIO00486.1"/>
    </source>
</evidence>
<dbReference type="InParanoid" id="A0A0C3NYX6"/>
<dbReference type="AlphaFoldDB" id="A0A0C3NYX6"/>
<dbReference type="HOGENOM" id="CLU_2850669_0_0_1"/>
<reference evidence="2 3" key="1">
    <citation type="submission" date="2014-04" db="EMBL/GenBank/DDBJ databases">
        <authorList>
            <consortium name="DOE Joint Genome Institute"/>
            <person name="Kuo A."/>
            <person name="Kohler A."/>
            <person name="Costa M.D."/>
            <person name="Nagy L.G."/>
            <person name="Floudas D."/>
            <person name="Copeland A."/>
            <person name="Barry K.W."/>
            <person name="Cichocki N."/>
            <person name="Veneault-Fourrey C."/>
            <person name="LaButti K."/>
            <person name="Lindquist E.A."/>
            <person name="Lipzen A."/>
            <person name="Lundell T."/>
            <person name="Morin E."/>
            <person name="Murat C."/>
            <person name="Sun H."/>
            <person name="Tunlid A."/>
            <person name="Henrissat B."/>
            <person name="Grigoriev I.V."/>
            <person name="Hibbett D.S."/>
            <person name="Martin F."/>
            <person name="Nordberg H.P."/>
            <person name="Cantor M.N."/>
            <person name="Hua S.X."/>
        </authorList>
    </citation>
    <scope>NUCLEOTIDE SEQUENCE [LARGE SCALE GENOMIC DNA]</scope>
    <source>
        <strain evidence="2 3">Marx 270</strain>
    </source>
</reference>
<organism evidence="2 3">
    <name type="scientific">Pisolithus tinctorius Marx 270</name>
    <dbReference type="NCBI Taxonomy" id="870435"/>
    <lineage>
        <taxon>Eukaryota</taxon>
        <taxon>Fungi</taxon>
        <taxon>Dikarya</taxon>
        <taxon>Basidiomycota</taxon>
        <taxon>Agaricomycotina</taxon>
        <taxon>Agaricomycetes</taxon>
        <taxon>Agaricomycetidae</taxon>
        <taxon>Boletales</taxon>
        <taxon>Sclerodermatineae</taxon>
        <taxon>Pisolithaceae</taxon>
        <taxon>Pisolithus</taxon>
    </lineage>
</organism>
<keyword evidence="3" id="KW-1185">Reference proteome</keyword>
<name>A0A0C3NYX6_PISTI</name>